<evidence type="ECO:0000256" key="3">
    <source>
        <dbReference type="ARBA" id="ARBA00022927"/>
    </source>
</evidence>
<keyword evidence="4" id="KW-0811">Translocation</keyword>
<dbReference type="SUPFAM" id="SSF54611">
    <property type="entry name" value="SecB-like"/>
    <property type="match status" value="1"/>
</dbReference>
<protein>
    <submittedName>
        <fullName evidence="5">Protein-export chaperone SecB</fullName>
    </submittedName>
</protein>
<gene>
    <name evidence="5" type="ORF">KK062_12060</name>
</gene>
<dbReference type="GO" id="GO:0015031">
    <property type="term" value="P:protein transport"/>
    <property type="evidence" value="ECO:0007669"/>
    <property type="project" value="UniProtKB-KW"/>
</dbReference>
<proteinExistence type="inferred from homology"/>
<dbReference type="InterPro" id="IPR003708">
    <property type="entry name" value="SecB"/>
</dbReference>
<evidence type="ECO:0000313" key="5">
    <source>
        <dbReference type="EMBL" id="MBT1708965.1"/>
    </source>
</evidence>
<accession>A0AAP2DWN6</accession>
<dbReference type="GO" id="GO:0051262">
    <property type="term" value="P:protein tetramerization"/>
    <property type="evidence" value="ECO:0007669"/>
    <property type="project" value="InterPro"/>
</dbReference>
<dbReference type="EMBL" id="JAHESE010000010">
    <property type="protein sequence ID" value="MBT1708965.1"/>
    <property type="molecule type" value="Genomic_DNA"/>
</dbReference>
<evidence type="ECO:0000256" key="4">
    <source>
        <dbReference type="ARBA" id="ARBA00023010"/>
    </source>
</evidence>
<keyword evidence="3" id="KW-0653">Protein transport</keyword>
<organism evidence="5 6">
    <name type="scientific">Dawidia cretensis</name>
    <dbReference type="NCBI Taxonomy" id="2782350"/>
    <lineage>
        <taxon>Bacteria</taxon>
        <taxon>Pseudomonadati</taxon>
        <taxon>Bacteroidota</taxon>
        <taxon>Cytophagia</taxon>
        <taxon>Cytophagales</taxon>
        <taxon>Chryseotaleaceae</taxon>
        <taxon>Dawidia</taxon>
    </lineage>
</organism>
<comment type="caution">
    <text evidence="5">The sequence shown here is derived from an EMBL/GenBank/DDBJ whole genome shotgun (WGS) entry which is preliminary data.</text>
</comment>
<reference evidence="5 6" key="1">
    <citation type="submission" date="2021-05" db="EMBL/GenBank/DDBJ databases">
        <title>A Polyphasic approach of four new species of the genus Ohtaekwangia: Ohtaekwangia histidinii sp. nov., Ohtaekwangia cretensis sp. nov., Ohtaekwangia indiensis sp. nov., Ohtaekwangia reichenbachii sp. nov. from diverse environment.</title>
        <authorList>
            <person name="Octaviana S."/>
        </authorList>
    </citation>
    <scope>NUCLEOTIDE SEQUENCE [LARGE SCALE GENOMIC DNA]</scope>
    <source>
        <strain evidence="5 6">PWU5</strain>
    </source>
</reference>
<dbReference type="PANTHER" id="PTHR36918">
    <property type="match status" value="1"/>
</dbReference>
<evidence type="ECO:0000313" key="6">
    <source>
        <dbReference type="Proteomes" id="UP001319080"/>
    </source>
</evidence>
<keyword evidence="2" id="KW-0813">Transport</keyword>
<sequence>MKNEYFNFTISAHFVNEINFANPEGIRSLNGEEAPTVEVNVHVDSSPLSEYFYESKLIIKFNATRKLIKDGTSEAEQVIAFIGYISYSTIVNIIYPKDLLLANLEEKEEMERRERLRFTLMVEAPNLAFPFIRHQVANITKDGGFPPLLINPIDFTEMYYKNTIDAENQE</sequence>
<evidence type="ECO:0000256" key="1">
    <source>
        <dbReference type="ARBA" id="ARBA00009990"/>
    </source>
</evidence>
<dbReference type="PANTHER" id="PTHR36918:SF1">
    <property type="entry name" value="PROTEIN-EXPORT PROTEIN SECB"/>
    <property type="match status" value="1"/>
</dbReference>
<dbReference type="AlphaFoldDB" id="A0AAP2DWN6"/>
<dbReference type="Proteomes" id="UP001319080">
    <property type="component" value="Unassembled WGS sequence"/>
</dbReference>
<dbReference type="GO" id="GO:0051082">
    <property type="term" value="F:unfolded protein binding"/>
    <property type="evidence" value="ECO:0007669"/>
    <property type="project" value="InterPro"/>
</dbReference>
<dbReference type="RefSeq" id="WP_254084549.1">
    <property type="nucleotide sequence ID" value="NZ_JAHESE010000010.1"/>
</dbReference>
<dbReference type="Pfam" id="PF02556">
    <property type="entry name" value="SecB"/>
    <property type="match status" value="1"/>
</dbReference>
<comment type="similarity">
    <text evidence="1">Belongs to the SecB family.</text>
</comment>
<dbReference type="Gene3D" id="3.10.420.10">
    <property type="entry name" value="SecB-like"/>
    <property type="match status" value="1"/>
</dbReference>
<keyword evidence="6" id="KW-1185">Reference proteome</keyword>
<evidence type="ECO:0000256" key="2">
    <source>
        <dbReference type="ARBA" id="ARBA00022448"/>
    </source>
</evidence>
<name>A0AAP2DWN6_9BACT</name>
<dbReference type="InterPro" id="IPR035958">
    <property type="entry name" value="SecB-like_sf"/>
</dbReference>